<evidence type="ECO:0000256" key="1">
    <source>
        <dbReference type="SAM" id="MobiDB-lite"/>
    </source>
</evidence>
<name>A0ABQ2MK20_9ACTN</name>
<sequence length="66" mass="6762">MNLYALMRLAAPPARAARPPGKRTRVAAARTRTWPFGGRGGAGTRAGAGIEVGTRTGGGKEPPYGV</sequence>
<evidence type="ECO:0000313" key="2">
    <source>
        <dbReference type="EMBL" id="GGO53969.1"/>
    </source>
</evidence>
<keyword evidence="3" id="KW-1185">Reference proteome</keyword>
<evidence type="ECO:0000313" key="3">
    <source>
        <dbReference type="Proteomes" id="UP000631535"/>
    </source>
</evidence>
<dbReference type="Proteomes" id="UP000631535">
    <property type="component" value="Unassembled WGS sequence"/>
</dbReference>
<proteinExistence type="predicted"/>
<dbReference type="EMBL" id="BMMP01000014">
    <property type="protein sequence ID" value="GGO53969.1"/>
    <property type="molecule type" value="Genomic_DNA"/>
</dbReference>
<reference evidence="3" key="1">
    <citation type="journal article" date="2019" name="Int. J. Syst. Evol. Microbiol.">
        <title>The Global Catalogue of Microorganisms (GCM) 10K type strain sequencing project: providing services to taxonomists for standard genome sequencing and annotation.</title>
        <authorList>
            <consortium name="The Broad Institute Genomics Platform"/>
            <consortium name="The Broad Institute Genome Sequencing Center for Infectious Disease"/>
            <person name="Wu L."/>
            <person name="Ma J."/>
        </authorList>
    </citation>
    <scope>NUCLEOTIDE SEQUENCE [LARGE SCALE GENOMIC DNA]</scope>
    <source>
        <strain evidence="3">CGMCC 4.7178</strain>
    </source>
</reference>
<feature type="region of interest" description="Disordered" evidence="1">
    <location>
        <begin position="32"/>
        <end position="66"/>
    </location>
</feature>
<protein>
    <submittedName>
        <fullName evidence="2">Uncharacterized protein</fullName>
    </submittedName>
</protein>
<organism evidence="2 3">
    <name type="scientific">Streptomyces daqingensis</name>
    <dbReference type="NCBI Taxonomy" id="1472640"/>
    <lineage>
        <taxon>Bacteria</taxon>
        <taxon>Bacillati</taxon>
        <taxon>Actinomycetota</taxon>
        <taxon>Actinomycetes</taxon>
        <taxon>Kitasatosporales</taxon>
        <taxon>Streptomycetaceae</taxon>
        <taxon>Streptomyces</taxon>
    </lineage>
</organism>
<gene>
    <name evidence="2" type="ORF">GCM10012287_41820</name>
</gene>
<feature type="compositionally biased region" description="Gly residues" evidence="1">
    <location>
        <begin position="37"/>
        <end position="46"/>
    </location>
</feature>
<accession>A0ABQ2MK20</accession>
<comment type="caution">
    <text evidence="2">The sequence shown here is derived from an EMBL/GenBank/DDBJ whole genome shotgun (WGS) entry which is preliminary data.</text>
</comment>